<dbReference type="Proteomes" id="UP000230886">
    <property type="component" value="Unassembled WGS sequence"/>
</dbReference>
<evidence type="ECO:0000313" key="3">
    <source>
        <dbReference type="Proteomes" id="UP000230886"/>
    </source>
</evidence>
<feature type="transmembrane region" description="Helical" evidence="1">
    <location>
        <begin position="97"/>
        <end position="119"/>
    </location>
</feature>
<proteinExistence type="predicted"/>
<dbReference type="AlphaFoldDB" id="A0A2A5J0Z1"/>
<keyword evidence="1" id="KW-1133">Transmembrane helix</keyword>
<evidence type="ECO:0000256" key="1">
    <source>
        <dbReference type="SAM" id="Phobius"/>
    </source>
</evidence>
<keyword evidence="1" id="KW-0472">Membrane</keyword>
<gene>
    <name evidence="2" type="ORF">CHR55_30375</name>
</gene>
<sequence length="205" mass="22585">MNNDIITVANDTSTTTVVNDHLSNWTAVGWLGGIAMLMLAGMLGAAAIVCGRLSYWSRAEERDNPWWGWLVGALALWGVSIWFLIDTFAALSRHSPSRAFGVSVTGVGGALMIGVFMVAARSADRFAESKYKPTSYEPGWFPLVWVVPALVVFVVWIVMAFNEISLRNQWDEALKAMFLMLGLLGVVGFVGYKVFGPAIERRRYS</sequence>
<organism evidence="2 3">
    <name type="scientific">Rhodococcus qingshengii</name>
    <dbReference type="NCBI Taxonomy" id="334542"/>
    <lineage>
        <taxon>Bacteria</taxon>
        <taxon>Bacillati</taxon>
        <taxon>Actinomycetota</taxon>
        <taxon>Actinomycetes</taxon>
        <taxon>Mycobacteriales</taxon>
        <taxon>Nocardiaceae</taxon>
        <taxon>Rhodococcus</taxon>
        <taxon>Rhodococcus erythropolis group</taxon>
    </lineage>
</organism>
<comment type="caution">
    <text evidence="2">The sequence shown here is derived from an EMBL/GenBank/DDBJ whole genome shotgun (WGS) entry which is preliminary data.</text>
</comment>
<evidence type="ECO:0000313" key="2">
    <source>
        <dbReference type="EMBL" id="PCK23258.1"/>
    </source>
</evidence>
<reference evidence="2 3" key="1">
    <citation type="submission" date="2017-07" db="EMBL/GenBank/DDBJ databases">
        <title>Draft sequence of Rhodococcus enclensis 23b-28.</title>
        <authorList>
            <person name="Besaury L."/>
            <person name="Sancelme M."/>
            <person name="Amato P."/>
            <person name="Lallement A."/>
            <person name="Delort A.-M."/>
        </authorList>
    </citation>
    <scope>NUCLEOTIDE SEQUENCE [LARGE SCALE GENOMIC DNA]</scope>
    <source>
        <strain evidence="2 3">23b-28</strain>
    </source>
</reference>
<feature type="transmembrane region" description="Helical" evidence="1">
    <location>
        <begin position="173"/>
        <end position="195"/>
    </location>
</feature>
<keyword evidence="1" id="KW-0812">Transmembrane</keyword>
<feature type="transmembrane region" description="Helical" evidence="1">
    <location>
        <begin position="140"/>
        <end position="161"/>
    </location>
</feature>
<protein>
    <submittedName>
        <fullName evidence="2">Uncharacterized protein</fullName>
    </submittedName>
</protein>
<name>A0A2A5J0Z1_RHOSG</name>
<dbReference type="RefSeq" id="WP_099698736.1">
    <property type="nucleotide sequence ID" value="NZ_NOVD01000053.1"/>
</dbReference>
<dbReference type="EMBL" id="NOVD01000053">
    <property type="protein sequence ID" value="PCK23258.1"/>
    <property type="molecule type" value="Genomic_DNA"/>
</dbReference>
<accession>A0A2A5J0Z1</accession>
<feature type="transmembrane region" description="Helical" evidence="1">
    <location>
        <begin position="30"/>
        <end position="54"/>
    </location>
</feature>
<feature type="transmembrane region" description="Helical" evidence="1">
    <location>
        <begin position="66"/>
        <end position="85"/>
    </location>
</feature>